<comment type="subcellular location">
    <subcellularLocation>
        <location evidence="1">Cell inner membrane</location>
    </subcellularLocation>
</comment>
<dbReference type="Proteomes" id="UP000030762">
    <property type="component" value="Unassembled WGS sequence"/>
</dbReference>
<dbReference type="GO" id="GO:1901137">
    <property type="term" value="P:carbohydrate derivative biosynthetic process"/>
    <property type="evidence" value="ECO:0007669"/>
    <property type="project" value="UniProtKB-ARBA"/>
</dbReference>
<keyword evidence="5 7" id="KW-0472">Membrane</keyword>
<dbReference type="GO" id="GO:0008610">
    <property type="term" value="P:lipid biosynthetic process"/>
    <property type="evidence" value="ECO:0007669"/>
    <property type="project" value="UniProtKB-ARBA"/>
</dbReference>
<organism evidence="8 9">
    <name type="scientific">Saprolegnia diclina (strain VS20)</name>
    <dbReference type="NCBI Taxonomy" id="1156394"/>
    <lineage>
        <taxon>Eukaryota</taxon>
        <taxon>Sar</taxon>
        <taxon>Stramenopiles</taxon>
        <taxon>Oomycota</taxon>
        <taxon>Saprolegniomycetes</taxon>
        <taxon>Saprolegniales</taxon>
        <taxon>Saprolegniaceae</taxon>
        <taxon>Saprolegnia</taxon>
    </lineage>
</organism>
<keyword evidence="2" id="KW-1003">Cell membrane</keyword>
<dbReference type="OMA" id="SAWQPAT"/>
<reference evidence="8 9" key="1">
    <citation type="submission" date="2012-04" db="EMBL/GenBank/DDBJ databases">
        <title>The Genome Sequence of Saprolegnia declina VS20.</title>
        <authorList>
            <consortium name="The Broad Institute Genome Sequencing Platform"/>
            <person name="Russ C."/>
            <person name="Nusbaum C."/>
            <person name="Tyler B."/>
            <person name="van West P."/>
            <person name="Dieguez-Uribeondo J."/>
            <person name="de Bruijn I."/>
            <person name="Tripathy S."/>
            <person name="Jiang R."/>
            <person name="Young S.K."/>
            <person name="Zeng Q."/>
            <person name="Gargeya S."/>
            <person name="Fitzgerald M."/>
            <person name="Haas B."/>
            <person name="Abouelleil A."/>
            <person name="Alvarado L."/>
            <person name="Arachchi H.M."/>
            <person name="Berlin A."/>
            <person name="Chapman S.B."/>
            <person name="Goldberg J."/>
            <person name="Griggs A."/>
            <person name="Gujja S."/>
            <person name="Hansen M."/>
            <person name="Howarth C."/>
            <person name="Imamovic A."/>
            <person name="Larimer J."/>
            <person name="McCowen C."/>
            <person name="Montmayeur A."/>
            <person name="Murphy C."/>
            <person name="Neiman D."/>
            <person name="Pearson M."/>
            <person name="Priest M."/>
            <person name="Roberts A."/>
            <person name="Saif S."/>
            <person name="Shea T."/>
            <person name="Sisk P."/>
            <person name="Sykes S."/>
            <person name="Wortman J."/>
            <person name="Nusbaum C."/>
            <person name="Birren B."/>
        </authorList>
    </citation>
    <scope>NUCLEOTIDE SEQUENCE [LARGE SCALE GENOMIC DNA]</scope>
    <source>
        <strain evidence="8 9">VS20</strain>
    </source>
</reference>
<dbReference type="PANTHER" id="PTHR30606">
    <property type="entry name" value="LIPID A BIOSYNTHESIS LAUROYL ACYLTRANSFERASE"/>
    <property type="match status" value="1"/>
</dbReference>
<keyword evidence="9" id="KW-1185">Reference proteome</keyword>
<dbReference type="GO" id="GO:0016746">
    <property type="term" value="F:acyltransferase activity"/>
    <property type="evidence" value="ECO:0007669"/>
    <property type="project" value="UniProtKB-KW"/>
</dbReference>
<evidence type="ECO:0000256" key="6">
    <source>
        <dbReference type="ARBA" id="ARBA00023315"/>
    </source>
</evidence>
<dbReference type="PANTHER" id="PTHR30606:SF10">
    <property type="entry name" value="PHOSPHATIDYLINOSITOL MANNOSIDE ACYLTRANSFERASE"/>
    <property type="match status" value="1"/>
</dbReference>
<keyword evidence="7" id="KW-0812">Transmembrane</keyword>
<keyword evidence="4" id="KW-0808">Transferase</keyword>
<dbReference type="RefSeq" id="XP_008609525.1">
    <property type="nucleotide sequence ID" value="XM_008611303.1"/>
</dbReference>
<dbReference type="InterPro" id="IPR004960">
    <property type="entry name" value="LipA_acyltrans"/>
</dbReference>
<accession>T0RXI6</accession>
<sequence>MADPPRTSLVAGCRRQIWTTAIATFAHGFALLLGLLPPCIFVPMGKIMGHACYAAGWRKRIAKKNLAMAFPDKSEMERKQLLKEAYQTTCTSLLWFLHLRAFDRWKHMERYVDISFPTAYLDDVAKGPVLVTSAHLGCWELLPFVHAPPHVSIRSVYALYRPLHNVALDRVVLDLRQHDTSMHLLPDKHCLPSLYSILKAPDPHTIVALVCDQRPSHNHVPVRFLDQPTFYAPGVAVLHMRSHRPVWFTALLHAPSDAAKPFRLVTVPVIGRGANVTQLDVIMQSYADIVSANVRQAPAQYMWFHDLWRDAA</sequence>
<dbReference type="AlphaFoldDB" id="T0RXI6"/>
<evidence type="ECO:0000256" key="1">
    <source>
        <dbReference type="ARBA" id="ARBA00004533"/>
    </source>
</evidence>
<proteinExistence type="predicted"/>
<evidence type="ECO:0008006" key="10">
    <source>
        <dbReference type="Google" id="ProtNLM"/>
    </source>
</evidence>
<dbReference type="EMBL" id="JH767145">
    <property type="protein sequence ID" value="EQC37363.1"/>
    <property type="molecule type" value="Genomic_DNA"/>
</dbReference>
<evidence type="ECO:0000256" key="4">
    <source>
        <dbReference type="ARBA" id="ARBA00022679"/>
    </source>
</evidence>
<evidence type="ECO:0000256" key="2">
    <source>
        <dbReference type="ARBA" id="ARBA00022475"/>
    </source>
</evidence>
<dbReference type="CDD" id="cd07984">
    <property type="entry name" value="LPLAT_LABLAT-like"/>
    <property type="match status" value="1"/>
</dbReference>
<protein>
    <recommendedName>
        <fullName evidence="10">Lipid A biosynthesis lauroyl acyltransferase</fullName>
    </recommendedName>
</protein>
<keyword evidence="7" id="KW-1133">Transmembrane helix</keyword>
<dbReference type="InParanoid" id="T0RXI6"/>
<keyword evidence="3" id="KW-0997">Cell inner membrane</keyword>
<keyword evidence="6" id="KW-0012">Acyltransferase</keyword>
<dbReference type="GO" id="GO:0005886">
    <property type="term" value="C:plasma membrane"/>
    <property type="evidence" value="ECO:0007669"/>
    <property type="project" value="UniProtKB-SubCell"/>
</dbReference>
<evidence type="ECO:0000313" key="9">
    <source>
        <dbReference type="Proteomes" id="UP000030762"/>
    </source>
</evidence>
<dbReference type="VEuPathDB" id="FungiDB:SDRG_05580"/>
<dbReference type="GeneID" id="19946307"/>
<feature type="transmembrane region" description="Helical" evidence="7">
    <location>
        <begin position="17"/>
        <end position="36"/>
    </location>
</feature>
<dbReference type="Pfam" id="PF03279">
    <property type="entry name" value="Lip_A_acyltrans"/>
    <property type="match status" value="1"/>
</dbReference>
<evidence type="ECO:0000256" key="7">
    <source>
        <dbReference type="SAM" id="Phobius"/>
    </source>
</evidence>
<evidence type="ECO:0000313" key="8">
    <source>
        <dbReference type="EMBL" id="EQC37363.1"/>
    </source>
</evidence>
<gene>
    <name evidence="8" type="ORF">SDRG_05580</name>
</gene>
<evidence type="ECO:0000256" key="3">
    <source>
        <dbReference type="ARBA" id="ARBA00022519"/>
    </source>
</evidence>
<name>T0RXI6_SAPDV</name>
<evidence type="ECO:0000256" key="5">
    <source>
        <dbReference type="ARBA" id="ARBA00023136"/>
    </source>
</evidence>
<dbReference type="OrthoDB" id="58160at2759"/>